<dbReference type="InterPro" id="IPR027417">
    <property type="entry name" value="P-loop_NTPase"/>
</dbReference>
<dbReference type="GO" id="GO:0005524">
    <property type="term" value="F:ATP binding"/>
    <property type="evidence" value="ECO:0007669"/>
    <property type="project" value="UniProtKB-KW"/>
</dbReference>
<sequence length="243" mass="27418">MQNNIVIKADNLSYKVNGVEILKNVSFIINKGEFVGLIGPNGAGKSTLAKIIIGQIKNFKGHVEVNGTIGYLPQIQTINREVPILAIELVQMGAYRKYKRKLSFSYKKATELMKRVGLDSHINQLVSSMSGGELQRLSLARALLSEPDILILDEPEAGVDQMGKAQFYTLIDEIRKEHNITIIMISHDIGMVFEKCTTVMCLNKTLHCHGPSEKISPEELKELFPDFDLWIRGKNHYEREHKL</sequence>
<gene>
    <name evidence="6" type="ORF">JYK00_00770</name>
</gene>
<keyword evidence="3" id="KW-0547">Nucleotide-binding</keyword>
<dbReference type="PANTHER" id="PTHR42734:SF17">
    <property type="entry name" value="METAL TRANSPORT SYSTEM ATP-BINDING PROTEIN TM_0124-RELATED"/>
    <property type="match status" value="1"/>
</dbReference>
<name>A0ABX7S874_9BACT</name>
<dbReference type="Pfam" id="PF00005">
    <property type="entry name" value="ABC_tran"/>
    <property type="match status" value="1"/>
</dbReference>
<proteinExistence type="inferred from homology"/>
<dbReference type="RefSeq" id="WP_207566829.1">
    <property type="nucleotide sequence ID" value="NZ_CP071446.1"/>
</dbReference>
<dbReference type="EMBL" id="CP071446">
    <property type="protein sequence ID" value="QTA38108.1"/>
    <property type="molecule type" value="Genomic_DNA"/>
</dbReference>
<dbReference type="InterPro" id="IPR003593">
    <property type="entry name" value="AAA+_ATPase"/>
</dbReference>
<dbReference type="CDD" id="cd03235">
    <property type="entry name" value="ABC_Metallic_Cations"/>
    <property type="match status" value="1"/>
</dbReference>
<dbReference type="PROSITE" id="PS00211">
    <property type="entry name" value="ABC_TRANSPORTER_1"/>
    <property type="match status" value="1"/>
</dbReference>
<evidence type="ECO:0000256" key="1">
    <source>
        <dbReference type="ARBA" id="ARBA00005417"/>
    </source>
</evidence>
<feature type="domain" description="ABC transporter" evidence="5">
    <location>
        <begin position="7"/>
        <end position="229"/>
    </location>
</feature>
<dbReference type="Proteomes" id="UP000671862">
    <property type="component" value="Chromosome"/>
</dbReference>
<evidence type="ECO:0000259" key="5">
    <source>
        <dbReference type="PROSITE" id="PS50893"/>
    </source>
</evidence>
<reference evidence="6 7" key="1">
    <citation type="submission" date="2021-03" db="EMBL/GenBank/DDBJ databases">
        <title>Thermosipho ferrireducens sp.nov., an anaerobic thermophilic iron-reducing bacterium isolated from a deep-sea hydrothermal sulfide deposits.</title>
        <authorList>
            <person name="Zeng X."/>
            <person name="Chen Y."/>
            <person name="Shao Z."/>
        </authorList>
    </citation>
    <scope>NUCLEOTIDE SEQUENCE [LARGE SCALE GENOMIC DNA]</scope>
    <source>
        <strain evidence="6 7">JL129W03</strain>
    </source>
</reference>
<dbReference type="InterPro" id="IPR003439">
    <property type="entry name" value="ABC_transporter-like_ATP-bd"/>
</dbReference>
<evidence type="ECO:0000313" key="7">
    <source>
        <dbReference type="Proteomes" id="UP000671862"/>
    </source>
</evidence>
<evidence type="ECO:0000313" key="6">
    <source>
        <dbReference type="EMBL" id="QTA38108.1"/>
    </source>
</evidence>
<keyword evidence="7" id="KW-1185">Reference proteome</keyword>
<dbReference type="PANTHER" id="PTHR42734">
    <property type="entry name" value="METAL TRANSPORT SYSTEM ATP-BINDING PROTEIN TM_0124-RELATED"/>
    <property type="match status" value="1"/>
</dbReference>
<dbReference type="InterPro" id="IPR017871">
    <property type="entry name" value="ABC_transporter-like_CS"/>
</dbReference>
<keyword evidence="2" id="KW-0813">Transport</keyword>
<accession>A0ABX7S874</accession>
<keyword evidence="4 6" id="KW-0067">ATP-binding</keyword>
<organism evidence="6 7">
    <name type="scientific">Thermosipho ferrireducens</name>
    <dbReference type="NCBI Taxonomy" id="2571116"/>
    <lineage>
        <taxon>Bacteria</taxon>
        <taxon>Thermotogati</taxon>
        <taxon>Thermotogota</taxon>
        <taxon>Thermotogae</taxon>
        <taxon>Thermotogales</taxon>
        <taxon>Fervidobacteriaceae</taxon>
        <taxon>Thermosipho</taxon>
    </lineage>
</organism>
<dbReference type="SUPFAM" id="SSF52540">
    <property type="entry name" value="P-loop containing nucleoside triphosphate hydrolases"/>
    <property type="match status" value="1"/>
</dbReference>
<comment type="similarity">
    <text evidence="1">Belongs to the ABC transporter superfamily.</text>
</comment>
<dbReference type="InterPro" id="IPR050153">
    <property type="entry name" value="Metal_Ion_Import_ABC"/>
</dbReference>
<protein>
    <submittedName>
        <fullName evidence="6">Metal ABC transporter ATP-binding protein</fullName>
    </submittedName>
</protein>
<evidence type="ECO:0000256" key="4">
    <source>
        <dbReference type="ARBA" id="ARBA00022840"/>
    </source>
</evidence>
<dbReference type="Gene3D" id="3.40.50.300">
    <property type="entry name" value="P-loop containing nucleotide triphosphate hydrolases"/>
    <property type="match status" value="1"/>
</dbReference>
<evidence type="ECO:0000256" key="2">
    <source>
        <dbReference type="ARBA" id="ARBA00022448"/>
    </source>
</evidence>
<evidence type="ECO:0000256" key="3">
    <source>
        <dbReference type="ARBA" id="ARBA00022741"/>
    </source>
</evidence>
<dbReference type="SMART" id="SM00382">
    <property type="entry name" value="AAA"/>
    <property type="match status" value="1"/>
</dbReference>
<dbReference type="PROSITE" id="PS50893">
    <property type="entry name" value="ABC_TRANSPORTER_2"/>
    <property type="match status" value="1"/>
</dbReference>